<dbReference type="Gene3D" id="3.50.40.10">
    <property type="entry name" value="Phenylalanyl-trna Synthetase, Chain B, domain 3"/>
    <property type="match status" value="1"/>
</dbReference>
<dbReference type="InterPro" id="IPR005146">
    <property type="entry name" value="B3/B4_tRNA-bd"/>
</dbReference>
<dbReference type="Pfam" id="PF12799">
    <property type="entry name" value="LRR_4"/>
    <property type="match status" value="1"/>
</dbReference>
<dbReference type="GO" id="GO:0003723">
    <property type="term" value="F:RNA binding"/>
    <property type="evidence" value="ECO:0007669"/>
    <property type="project" value="InterPro"/>
</dbReference>
<evidence type="ECO:0000313" key="6">
    <source>
        <dbReference type="Proteomes" id="UP000265120"/>
    </source>
</evidence>
<dbReference type="GO" id="GO:0004826">
    <property type="term" value="F:phenylalanine-tRNA ligase activity"/>
    <property type="evidence" value="ECO:0007669"/>
    <property type="project" value="InterPro"/>
</dbReference>
<dbReference type="OMA" id="YDVKPPT"/>
<dbReference type="STRING" id="244447.ENSCSEP00000009694"/>
<dbReference type="GO" id="GO:0006432">
    <property type="term" value="P:phenylalanyl-tRNA aminoacylation"/>
    <property type="evidence" value="ECO:0007669"/>
    <property type="project" value="InterPro"/>
</dbReference>
<feature type="region of interest" description="Disordered" evidence="3">
    <location>
        <begin position="512"/>
        <end position="532"/>
    </location>
</feature>
<dbReference type="InterPro" id="IPR003591">
    <property type="entry name" value="Leu-rich_rpt_typical-subtyp"/>
</dbReference>
<dbReference type="SUPFAM" id="SSF52058">
    <property type="entry name" value="L domain-like"/>
    <property type="match status" value="1"/>
</dbReference>
<feature type="domain" description="B3/B4 tRNA-binding" evidence="4">
    <location>
        <begin position="332"/>
        <end position="508"/>
    </location>
</feature>
<dbReference type="Ensembl" id="ENSCSET00000009808.1">
    <property type="protein sequence ID" value="ENSCSEP00000009694.1"/>
    <property type="gene ID" value="ENSCSEG00000006217.1"/>
</dbReference>
<dbReference type="SMART" id="SM00364">
    <property type="entry name" value="LRR_BAC"/>
    <property type="match status" value="4"/>
</dbReference>
<evidence type="ECO:0000259" key="4">
    <source>
        <dbReference type="SMART" id="SM00873"/>
    </source>
</evidence>
<evidence type="ECO:0000256" key="2">
    <source>
        <dbReference type="ARBA" id="ARBA00022737"/>
    </source>
</evidence>
<keyword evidence="6" id="KW-1185">Reference proteome</keyword>
<reference evidence="5 6" key="1">
    <citation type="journal article" date="2014" name="Nat. Genet.">
        <title>Whole-genome sequence of a flatfish provides insights into ZW sex chromosome evolution and adaptation to a benthic lifestyle.</title>
        <authorList>
            <person name="Chen S."/>
            <person name="Zhang G."/>
            <person name="Shao C."/>
            <person name="Huang Q."/>
            <person name="Liu G."/>
            <person name="Zhang P."/>
            <person name="Song W."/>
            <person name="An N."/>
            <person name="Chalopin D."/>
            <person name="Volff J.N."/>
            <person name="Hong Y."/>
            <person name="Li Q."/>
            <person name="Sha Z."/>
            <person name="Zhou H."/>
            <person name="Xie M."/>
            <person name="Yu Q."/>
            <person name="Liu Y."/>
            <person name="Xiang H."/>
            <person name="Wang N."/>
            <person name="Wu K."/>
            <person name="Yang C."/>
            <person name="Zhou Q."/>
            <person name="Liao X."/>
            <person name="Yang L."/>
            <person name="Hu Q."/>
            <person name="Zhang J."/>
            <person name="Meng L."/>
            <person name="Jin L."/>
            <person name="Tian Y."/>
            <person name="Lian J."/>
            <person name="Yang J."/>
            <person name="Miao G."/>
            <person name="Liu S."/>
            <person name="Liang Z."/>
            <person name="Yan F."/>
            <person name="Li Y."/>
            <person name="Sun B."/>
            <person name="Zhang H."/>
            <person name="Zhang J."/>
            <person name="Zhu Y."/>
            <person name="Du M."/>
            <person name="Zhao Y."/>
            <person name="Schartl M."/>
            <person name="Tang Q."/>
            <person name="Wang J."/>
        </authorList>
    </citation>
    <scope>NUCLEOTIDE SEQUENCE</scope>
</reference>
<dbReference type="AlphaFoldDB" id="A0A3P8V6G3"/>
<dbReference type="InterPro" id="IPR001611">
    <property type="entry name" value="Leu-rich_rpt"/>
</dbReference>
<dbReference type="InterPro" id="IPR025875">
    <property type="entry name" value="Leu-rich_rpt_4"/>
</dbReference>
<accession>A0A3P8V6G3</accession>
<dbReference type="InterPro" id="IPR032675">
    <property type="entry name" value="LRR_dom_sf"/>
</dbReference>
<evidence type="ECO:0000256" key="3">
    <source>
        <dbReference type="SAM" id="MobiDB-lite"/>
    </source>
</evidence>
<reference evidence="5" key="2">
    <citation type="submission" date="2025-08" db="UniProtKB">
        <authorList>
            <consortium name="Ensembl"/>
        </authorList>
    </citation>
    <scope>IDENTIFICATION</scope>
</reference>
<proteinExistence type="predicted"/>
<dbReference type="SMART" id="SM00369">
    <property type="entry name" value="LRR_TYP"/>
    <property type="match status" value="4"/>
</dbReference>
<feature type="region of interest" description="Disordered" evidence="3">
    <location>
        <begin position="262"/>
        <end position="298"/>
    </location>
</feature>
<dbReference type="PANTHER" id="PTHR10947">
    <property type="entry name" value="PHENYLALANYL-TRNA SYNTHETASE BETA CHAIN AND LEUCINE-RICH REPEAT-CONTAINING PROTEIN 47"/>
    <property type="match status" value="1"/>
</dbReference>
<dbReference type="PRINTS" id="PR00019">
    <property type="entry name" value="LEURICHRPT"/>
</dbReference>
<dbReference type="InterPro" id="IPR055414">
    <property type="entry name" value="LRR_R13L4/SHOC2-like"/>
</dbReference>
<protein>
    <submittedName>
        <fullName evidence="5">Leucine rich repeat containing 47</fullName>
    </submittedName>
</protein>
<feature type="compositionally biased region" description="Basic and acidic residues" evidence="3">
    <location>
        <begin position="265"/>
        <end position="278"/>
    </location>
</feature>
<dbReference type="Gene3D" id="3.80.10.10">
    <property type="entry name" value="Ribonuclease Inhibitor"/>
    <property type="match status" value="2"/>
</dbReference>
<keyword evidence="2" id="KW-0677">Repeat</keyword>
<dbReference type="PANTHER" id="PTHR10947:SF3">
    <property type="entry name" value="LEUCINE-RICH REPEAT-CONTAINING PROTEIN 47"/>
    <property type="match status" value="1"/>
</dbReference>
<dbReference type="Proteomes" id="UP000265120">
    <property type="component" value="Chromosome 10"/>
</dbReference>
<name>A0A3P8V6G3_CYNSE</name>
<dbReference type="InterPro" id="IPR045060">
    <property type="entry name" value="Phe-tRNA-ligase_IIc_bsu"/>
</dbReference>
<dbReference type="InParanoid" id="A0A3P8V6G3"/>
<reference evidence="5" key="3">
    <citation type="submission" date="2025-09" db="UniProtKB">
        <authorList>
            <consortium name="Ensembl"/>
        </authorList>
    </citation>
    <scope>IDENTIFICATION</scope>
</reference>
<feature type="compositionally biased region" description="Basic residues" evidence="3">
    <location>
        <begin position="279"/>
        <end position="291"/>
    </location>
</feature>
<dbReference type="SMART" id="SM00873">
    <property type="entry name" value="B3_4"/>
    <property type="match status" value="1"/>
</dbReference>
<dbReference type="InterPro" id="IPR020825">
    <property type="entry name" value="Phe-tRNA_synthase-like_B3/B4"/>
</dbReference>
<evidence type="ECO:0000256" key="1">
    <source>
        <dbReference type="ARBA" id="ARBA00022614"/>
    </source>
</evidence>
<sequence length="574" mass="63908">MSSCSTQPNFTAVFQQEMLKASMGDLEKWPEIEKVATEKRRELVLQGADVDKRISPEGGLPSSIYSLSLLNYLEVSQCPSLTEIPEDIQRLINLQSLIVCRNKLTIIPSAIGRLKSLKVLDLSVNNLTVLPDSIVQLGELTTLNVSCNKLEVLPDDLSQCSKLSTINISKNNNTFYCERFELLSTLIASDNCIQELNGDIYKLPALKVLDLSNNKLSDIPSGLSNCPKLKEINFKGNKLKDKRLEKMVSGCQTKSILDYLRGKGRQGEDGGDHDGGRKADKKKRLQQRRKNEKTADEADEVEELNKMVVRVLHVSEDATELTVKVTAEVKEVRPYLVCCVVRGMNLKSGNALKRFLMAQTKLHDDMCGKRTTATIATHDLQLLKGPLTYDAKPPTQLKIVPLGRKEMTAVELMRHLHLEADELRRQKKRQNVTGLHKYLQLLQEKPLYPCLVDAEGHVISFPPVTNSEKTKIKKTTKELFLEVTSATSLQTCKDVMDALIGKMSELNKFTAEHQEEGGSDGEGGVQAEPAAVGEATSELTVLQVRTFDQDGNLKVVYPSKTDLCSEKSNVTVVW</sequence>
<dbReference type="Pfam" id="PF23598">
    <property type="entry name" value="LRR_14"/>
    <property type="match status" value="1"/>
</dbReference>
<organism evidence="5 6">
    <name type="scientific">Cynoglossus semilaevis</name>
    <name type="common">Tongue sole</name>
    <dbReference type="NCBI Taxonomy" id="244447"/>
    <lineage>
        <taxon>Eukaryota</taxon>
        <taxon>Metazoa</taxon>
        <taxon>Chordata</taxon>
        <taxon>Craniata</taxon>
        <taxon>Vertebrata</taxon>
        <taxon>Euteleostomi</taxon>
        <taxon>Actinopterygii</taxon>
        <taxon>Neopterygii</taxon>
        <taxon>Teleostei</taxon>
        <taxon>Neoteleostei</taxon>
        <taxon>Acanthomorphata</taxon>
        <taxon>Carangaria</taxon>
        <taxon>Pleuronectiformes</taxon>
        <taxon>Pleuronectoidei</taxon>
        <taxon>Cynoglossidae</taxon>
        <taxon>Cynoglossinae</taxon>
        <taxon>Cynoglossus</taxon>
    </lineage>
</organism>
<dbReference type="PROSITE" id="PS51450">
    <property type="entry name" value="LRR"/>
    <property type="match status" value="3"/>
</dbReference>
<dbReference type="GeneTree" id="ENSGT00530000063489"/>
<keyword evidence="1" id="KW-0433">Leucine-rich repeat</keyword>
<evidence type="ECO:0000313" key="5">
    <source>
        <dbReference type="Ensembl" id="ENSCSEP00000009694.1"/>
    </source>
</evidence>